<dbReference type="InterPro" id="IPR050271">
    <property type="entry name" value="UDP-glycosyltransferase"/>
</dbReference>
<proteinExistence type="inferred from homology"/>
<keyword evidence="2 4" id="KW-0328">Glycosyltransferase</keyword>
<protein>
    <recommendedName>
        <fullName evidence="9">UDP-glucuronosyltransferase</fullName>
    </recommendedName>
</protein>
<comment type="caution">
    <text evidence="7">The sequence shown here is derived from an EMBL/GenBank/DDBJ whole genome shotgun (WGS) entry which is preliminary data.</text>
</comment>
<feature type="signal peptide" evidence="6">
    <location>
        <begin position="1"/>
        <end position="24"/>
    </location>
</feature>
<dbReference type="PANTHER" id="PTHR48043:SF159">
    <property type="entry name" value="EG:EG0003.4 PROTEIN-RELATED"/>
    <property type="match status" value="1"/>
</dbReference>
<organism evidence="7 8">
    <name type="scientific">Daphnia magna</name>
    <dbReference type="NCBI Taxonomy" id="35525"/>
    <lineage>
        <taxon>Eukaryota</taxon>
        <taxon>Metazoa</taxon>
        <taxon>Ecdysozoa</taxon>
        <taxon>Arthropoda</taxon>
        <taxon>Crustacea</taxon>
        <taxon>Branchiopoda</taxon>
        <taxon>Diplostraca</taxon>
        <taxon>Cladocera</taxon>
        <taxon>Anomopoda</taxon>
        <taxon>Daphniidae</taxon>
        <taxon>Daphnia</taxon>
    </lineage>
</organism>
<evidence type="ECO:0000313" key="7">
    <source>
        <dbReference type="EMBL" id="KAK4002069.1"/>
    </source>
</evidence>
<reference evidence="7 8" key="1">
    <citation type="journal article" date="2023" name="Nucleic Acids Res.">
        <title>The hologenome of Daphnia magna reveals possible DNA methylation and microbiome-mediated evolution of the host genome.</title>
        <authorList>
            <person name="Chaturvedi A."/>
            <person name="Li X."/>
            <person name="Dhandapani V."/>
            <person name="Marshall H."/>
            <person name="Kissane S."/>
            <person name="Cuenca-Cambronero M."/>
            <person name="Asole G."/>
            <person name="Calvet F."/>
            <person name="Ruiz-Romero M."/>
            <person name="Marangio P."/>
            <person name="Guigo R."/>
            <person name="Rago D."/>
            <person name="Mirbahai L."/>
            <person name="Eastwood N."/>
            <person name="Colbourne J.K."/>
            <person name="Zhou J."/>
            <person name="Mallon E."/>
            <person name="Orsini L."/>
        </authorList>
    </citation>
    <scope>NUCLEOTIDE SEQUENCE [LARGE SCALE GENOMIC DNA]</scope>
    <source>
        <strain evidence="7">LRV0_1</strain>
    </source>
</reference>
<feature type="chain" id="PRO_5047206469" description="UDP-glucuronosyltransferase" evidence="6">
    <location>
        <begin position="25"/>
        <end position="553"/>
    </location>
</feature>
<keyword evidence="8" id="KW-1185">Reference proteome</keyword>
<feature type="transmembrane region" description="Helical" evidence="5">
    <location>
        <begin position="143"/>
        <end position="161"/>
    </location>
</feature>
<keyword evidence="6" id="KW-0732">Signal</keyword>
<evidence type="ECO:0000256" key="6">
    <source>
        <dbReference type="SAM" id="SignalP"/>
    </source>
</evidence>
<evidence type="ECO:0000256" key="3">
    <source>
        <dbReference type="ARBA" id="ARBA00022679"/>
    </source>
</evidence>
<feature type="transmembrane region" description="Helical" evidence="5">
    <location>
        <begin position="517"/>
        <end position="538"/>
    </location>
</feature>
<keyword evidence="3 4" id="KW-0808">Transferase</keyword>
<keyword evidence="5" id="KW-1133">Transmembrane helix</keyword>
<gene>
    <name evidence="7" type="ORF">OUZ56_003925</name>
</gene>
<sequence>MACKYHWVIIITFQALLFADHGHGHRILAVMPYASTSHKSTIVPLISALAARGHHVTYVSGKPTEQLQNKTNVREIVIDMKVEFTVANRGAGKQSFFENIVERPFKTKMAFLEKFREVPESTINSTFKDPQIRRMMEKEEFDLVLISVITAYVGYPLAWHFNCPFVIMSPNVVLADMPFVMGDSEHTEYVPFIMSGFTHHMSLMQRTINTALVHLTTKIPKSFNTPVFDKLVQHYLPACPPLLDIEHNVSLVFTNTHPSISYPRASPPSLIEVGAIHCRPAQTLPTDMEDFINDGGNAAGFLVFTVGSVIQMDEMPEKILNVFKNVFSRLPQKVIWQWKTQPKNQTMPPNVMLSSWLPQQDLLGHPKCRGFLTHGGLLSTQEAVYHGVPVIGIPFVTDQENNMIKAVMDGYAIKLAWNDIDEEQLHGAILDILNEEKYVAPPFVFQLKLGFTATIFKHFLNIRYQLNVKRLQSLLRDQPETPLERAVFWTEYVLRNKGAAALQLGSRNLSRFQRNLLDVYCVLFTILLCITATIICIVKTIRSTQRSFKQHNK</sequence>
<dbReference type="PANTHER" id="PTHR48043">
    <property type="entry name" value="EG:EG0003.4 PROTEIN-RELATED"/>
    <property type="match status" value="1"/>
</dbReference>
<keyword evidence="5" id="KW-0812">Transmembrane</keyword>
<evidence type="ECO:0000313" key="8">
    <source>
        <dbReference type="Proteomes" id="UP001234178"/>
    </source>
</evidence>
<keyword evidence="5" id="KW-0472">Membrane</keyword>
<dbReference type="Gene3D" id="3.40.50.2000">
    <property type="entry name" value="Glycogen Phosphorylase B"/>
    <property type="match status" value="2"/>
</dbReference>
<name>A0ABQ9YN80_9CRUS</name>
<dbReference type="SUPFAM" id="SSF53756">
    <property type="entry name" value="UDP-Glycosyltransferase/glycogen phosphorylase"/>
    <property type="match status" value="1"/>
</dbReference>
<dbReference type="CDD" id="cd03784">
    <property type="entry name" value="GT1_Gtf-like"/>
    <property type="match status" value="1"/>
</dbReference>
<evidence type="ECO:0000256" key="4">
    <source>
        <dbReference type="RuleBase" id="RU003718"/>
    </source>
</evidence>
<comment type="similarity">
    <text evidence="1 4">Belongs to the UDP-glycosyltransferase family.</text>
</comment>
<evidence type="ECO:0008006" key="9">
    <source>
        <dbReference type="Google" id="ProtNLM"/>
    </source>
</evidence>
<evidence type="ECO:0000256" key="5">
    <source>
        <dbReference type="SAM" id="Phobius"/>
    </source>
</evidence>
<evidence type="ECO:0000256" key="1">
    <source>
        <dbReference type="ARBA" id="ARBA00009995"/>
    </source>
</evidence>
<dbReference type="EMBL" id="JAOYFB010000001">
    <property type="protein sequence ID" value="KAK4002069.1"/>
    <property type="molecule type" value="Genomic_DNA"/>
</dbReference>
<evidence type="ECO:0000256" key="2">
    <source>
        <dbReference type="ARBA" id="ARBA00022676"/>
    </source>
</evidence>
<dbReference type="PROSITE" id="PS00375">
    <property type="entry name" value="UDPGT"/>
    <property type="match status" value="1"/>
</dbReference>
<accession>A0ABQ9YN80</accession>
<dbReference type="Proteomes" id="UP001234178">
    <property type="component" value="Unassembled WGS sequence"/>
</dbReference>
<dbReference type="InterPro" id="IPR002213">
    <property type="entry name" value="UDP_glucos_trans"/>
</dbReference>
<dbReference type="InterPro" id="IPR035595">
    <property type="entry name" value="UDP_glycos_trans_CS"/>
</dbReference>
<dbReference type="Pfam" id="PF00201">
    <property type="entry name" value="UDPGT"/>
    <property type="match status" value="2"/>
</dbReference>